<feature type="region of interest" description="Disordered" evidence="1">
    <location>
        <begin position="65"/>
        <end position="85"/>
    </location>
</feature>
<protein>
    <submittedName>
        <fullName evidence="2">Uncharacterized protein</fullName>
    </submittedName>
</protein>
<keyword evidence="3" id="KW-1185">Reference proteome</keyword>
<organism evidence="2 3">
    <name type="scientific">Pristionchus entomophagus</name>
    <dbReference type="NCBI Taxonomy" id="358040"/>
    <lineage>
        <taxon>Eukaryota</taxon>
        <taxon>Metazoa</taxon>
        <taxon>Ecdysozoa</taxon>
        <taxon>Nematoda</taxon>
        <taxon>Chromadorea</taxon>
        <taxon>Rhabditida</taxon>
        <taxon>Rhabditina</taxon>
        <taxon>Diplogasteromorpha</taxon>
        <taxon>Diplogasteroidea</taxon>
        <taxon>Neodiplogasteridae</taxon>
        <taxon>Pristionchus</taxon>
    </lineage>
</organism>
<accession>A0AAV5UIP1</accession>
<gene>
    <name evidence="2" type="ORF">PENTCL1PPCAC_27958</name>
</gene>
<dbReference type="AlphaFoldDB" id="A0AAV5UIP1"/>
<evidence type="ECO:0000313" key="3">
    <source>
        <dbReference type="Proteomes" id="UP001432027"/>
    </source>
</evidence>
<sequence>WVRVCRSVCVRPCPSLREVRLDQVVPELQVRRDCRACPADHHDPPLPWLRRDRPCLGVPGVRSGREGREGLAGNRSTWSSGARPC</sequence>
<feature type="non-terminal residue" evidence="2">
    <location>
        <position position="1"/>
    </location>
</feature>
<comment type="caution">
    <text evidence="2">The sequence shown here is derived from an EMBL/GenBank/DDBJ whole genome shotgun (WGS) entry which is preliminary data.</text>
</comment>
<evidence type="ECO:0000256" key="1">
    <source>
        <dbReference type="SAM" id="MobiDB-lite"/>
    </source>
</evidence>
<dbReference type="Proteomes" id="UP001432027">
    <property type="component" value="Unassembled WGS sequence"/>
</dbReference>
<feature type="compositionally biased region" description="Polar residues" evidence="1">
    <location>
        <begin position="74"/>
        <end position="85"/>
    </location>
</feature>
<evidence type="ECO:0000313" key="2">
    <source>
        <dbReference type="EMBL" id="GMT05784.1"/>
    </source>
</evidence>
<dbReference type="EMBL" id="BTSX01000006">
    <property type="protein sequence ID" value="GMT05784.1"/>
    <property type="molecule type" value="Genomic_DNA"/>
</dbReference>
<name>A0AAV5UIP1_9BILA</name>
<proteinExistence type="predicted"/>
<reference evidence="2" key="1">
    <citation type="submission" date="2023-10" db="EMBL/GenBank/DDBJ databases">
        <title>Genome assembly of Pristionchus species.</title>
        <authorList>
            <person name="Yoshida K."/>
            <person name="Sommer R.J."/>
        </authorList>
    </citation>
    <scope>NUCLEOTIDE SEQUENCE</scope>
    <source>
        <strain evidence="2">RS0144</strain>
    </source>
</reference>